<feature type="transmembrane region" description="Helical" evidence="1">
    <location>
        <begin position="24"/>
        <end position="45"/>
    </location>
</feature>
<keyword evidence="1" id="KW-0812">Transmembrane</keyword>
<dbReference type="Proteomes" id="UP000315908">
    <property type="component" value="Unassembled WGS sequence"/>
</dbReference>
<keyword evidence="1" id="KW-0472">Membrane</keyword>
<comment type="caution">
    <text evidence="2">The sequence shown here is derived from an EMBL/GenBank/DDBJ whole genome shotgun (WGS) entry which is preliminary data.</text>
</comment>
<sequence>MIKDSQNEILFIGKYCHRPIFRKTYGVFVGAQGFFLVSLFIKIWGGYFYNEPLFFSCFR</sequence>
<proteinExistence type="predicted"/>
<evidence type="ECO:0000313" key="3">
    <source>
        <dbReference type="Proteomes" id="UP000315908"/>
    </source>
</evidence>
<accession>A0A562MGY4</accession>
<evidence type="ECO:0000256" key="1">
    <source>
        <dbReference type="SAM" id="Phobius"/>
    </source>
</evidence>
<gene>
    <name evidence="2" type="ORF">IQ31_02896</name>
</gene>
<organism evidence="2 3">
    <name type="scientific">Sphingobacterium siyangense</name>
    <dbReference type="NCBI Taxonomy" id="459529"/>
    <lineage>
        <taxon>Bacteria</taxon>
        <taxon>Pseudomonadati</taxon>
        <taxon>Bacteroidota</taxon>
        <taxon>Sphingobacteriia</taxon>
        <taxon>Sphingobacteriales</taxon>
        <taxon>Sphingobacteriaceae</taxon>
        <taxon>Sphingobacterium</taxon>
    </lineage>
</organism>
<dbReference type="EMBL" id="VLKR01000014">
    <property type="protein sequence ID" value="TWI19150.1"/>
    <property type="molecule type" value="Genomic_DNA"/>
</dbReference>
<dbReference type="AlphaFoldDB" id="A0A562MGY4"/>
<reference evidence="2 3" key="1">
    <citation type="journal article" date="2015" name="Stand. Genomic Sci.">
        <title>Genomic Encyclopedia of Bacterial and Archaeal Type Strains, Phase III: the genomes of soil and plant-associated and newly described type strains.</title>
        <authorList>
            <person name="Whitman W.B."/>
            <person name="Woyke T."/>
            <person name="Klenk H.P."/>
            <person name="Zhou Y."/>
            <person name="Lilburn T.G."/>
            <person name="Beck B.J."/>
            <person name="De Vos P."/>
            <person name="Vandamme P."/>
            <person name="Eisen J.A."/>
            <person name="Garrity G."/>
            <person name="Hugenholtz P."/>
            <person name="Kyrpides N.C."/>
        </authorList>
    </citation>
    <scope>NUCLEOTIDE SEQUENCE [LARGE SCALE GENOMIC DNA]</scope>
    <source>
        <strain evidence="2 3">CGMCC 1.6855</strain>
    </source>
</reference>
<keyword evidence="1" id="KW-1133">Transmembrane helix</keyword>
<evidence type="ECO:0000313" key="2">
    <source>
        <dbReference type="EMBL" id="TWI19150.1"/>
    </source>
</evidence>
<name>A0A562MGY4_9SPHI</name>
<protein>
    <submittedName>
        <fullName evidence="2">Uncharacterized protein</fullName>
    </submittedName>
</protein>